<name>A0A2G2YG86_CAPAN</name>
<proteinExistence type="predicted"/>
<organism evidence="1 2">
    <name type="scientific">Capsicum annuum</name>
    <name type="common">Capsicum pepper</name>
    <dbReference type="NCBI Taxonomy" id="4072"/>
    <lineage>
        <taxon>Eukaryota</taxon>
        <taxon>Viridiplantae</taxon>
        <taxon>Streptophyta</taxon>
        <taxon>Embryophyta</taxon>
        <taxon>Tracheophyta</taxon>
        <taxon>Spermatophyta</taxon>
        <taxon>Magnoliopsida</taxon>
        <taxon>eudicotyledons</taxon>
        <taxon>Gunneridae</taxon>
        <taxon>Pentapetalae</taxon>
        <taxon>asterids</taxon>
        <taxon>lamiids</taxon>
        <taxon>Solanales</taxon>
        <taxon>Solanaceae</taxon>
        <taxon>Solanoideae</taxon>
        <taxon>Capsiceae</taxon>
        <taxon>Capsicum</taxon>
    </lineage>
</organism>
<dbReference type="EMBL" id="AYRZ02000011">
    <property type="protein sequence ID" value="PHT68737.1"/>
    <property type="molecule type" value="Genomic_DNA"/>
</dbReference>
<evidence type="ECO:0000313" key="1">
    <source>
        <dbReference type="EMBL" id="PHT68737.1"/>
    </source>
</evidence>
<comment type="caution">
    <text evidence="1">The sequence shown here is derived from an EMBL/GenBank/DDBJ whole genome shotgun (WGS) entry which is preliminary data.</text>
</comment>
<dbReference type="Gramene" id="PHT68737">
    <property type="protein sequence ID" value="PHT68737"/>
    <property type="gene ID" value="T459_28224"/>
</dbReference>
<keyword evidence="2" id="KW-1185">Reference proteome</keyword>
<evidence type="ECO:0000313" key="2">
    <source>
        <dbReference type="Proteomes" id="UP000222542"/>
    </source>
</evidence>
<dbReference type="PANTHER" id="PTHR31973">
    <property type="entry name" value="POLYPROTEIN, PUTATIVE-RELATED"/>
    <property type="match status" value="1"/>
</dbReference>
<reference evidence="1 2" key="1">
    <citation type="journal article" date="2014" name="Nat. Genet.">
        <title>Genome sequence of the hot pepper provides insights into the evolution of pungency in Capsicum species.</title>
        <authorList>
            <person name="Kim S."/>
            <person name="Park M."/>
            <person name="Yeom S.I."/>
            <person name="Kim Y.M."/>
            <person name="Lee J.M."/>
            <person name="Lee H.A."/>
            <person name="Seo E."/>
            <person name="Choi J."/>
            <person name="Cheong K."/>
            <person name="Kim K.T."/>
            <person name="Jung K."/>
            <person name="Lee G.W."/>
            <person name="Oh S.K."/>
            <person name="Bae C."/>
            <person name="Kim S.B."/>
            <person name="Lee H.Y."/>
            <person name="Kim S.Y."/>
            <person name="Kim M.S."/>
            <person name="Kang B.C."/>
            <person name="Jo Y.D."/>
            <person name="Yang H.B."/>
            <person name="Jeong H.J."/>
            <person name="Kang W.H."/>
            <person name="Kwon J.K."/>
            <person name="Shin C."/>
            <person name="Lim J.Y."/>
            <person name="Park J.H."/>
            <person name="Huh J.H."/>
            <person name="Kim J.S."/>
            <person name="Kim B.D."/>
            <person name="Cohen O."/>
            <person name="Paran I."/>
            <person name="Suh M.C."/>
            <person name="Lee S.B."/>
            <person name="Kim Y.K."/>
            <person name="Shin Y."/>
            <person name="Noh S.J."/>
            <person name="Park J."/>
            <person name="Seo Y.S."/>
            <person name="Kwon S.Y."/>
            <person name="Kim H.A."/>
            <person name="Park J.M."/>
            <person name="Kim H.J."/>
            <person name="Choi S.B."/>
            <person name="Bosland P.W."/>
            <person name="Reeves G."/>
            <person name="Jo S.H."/>
            <person name="Lee B.W."/>
            <person name="Cho H.T."/>
            <person name="Choi H.S."/>
            <person name="Lee M.S."/>
            <person name="Yu Y."/>
            <person name="Do Choi Y."/>
            <person name="Park B.S."/>
            <person name="van Deynze A."/>
            <person name="Ashrafi H."/>
            <person name="Hill T."/>
            <person name="Kim W.T."/>
            <person name="Pai H.S."/>
            <person name="Ahn H.K."/>
            <person name="Yeam I."/>
            <person name="Giovannoni J.J."/>
            <person name="Rose J.K."/>
            <person name="Sorensen I."/>
            <person name="Lee S.J."/>
            <person name="Kim R.W."/>
            <person name="Choi I.Y."/>
            <person name="Choi B.S."/>
            <person name="Lim J.S."/>
            <person name="Lee Y.H."/>
            <person name="Choi D."/>
        </authorList>
    </citation>
    <scope>NUCLEOTIDE SEQUENCE [LARGE SCALE GENOMIC DNA]</scope>
    <source>
        <strain evidence="2">cv. CM334</strain>
    </source>
</reference>
<dbReference type="Proteomes" id="UP000222542">
    <property type="component" value="Unassembled WGS sequence"/>
</dbReference>
<protein>
    <submittedName>
        <fullName evidence="1">Uncharacterized protein</fullName>
    </submittedName>
</protein>
<dbReference type="AlphaFoldDB" id="A0A2G2YG86"/>
<accession>A0A2G2YG86</accession>
<gene>
    <name evidence="1" type="ORF">T459_28224</name>
</gene>
<dbReference type="PANTHER" id="PTHR31973:SF183">
    <property type="entry name" value="SWIM-TYPE DOMAIN-CONTAINING PROTEIN"/>
    <property type="match status" value="1"/>
</dbReference>
<dbReference type="STRING" id="4072.A0A2G2YG86"/>
<reference evidence="1 2" key="2">
    <citation type="journal article" date="2017" name="Genome Biol.">
        <title>New reference genome sequences of hot pepper reveal the massive evolution of plant disease-resistance genes by retroduplication.</title>
        <authorList>
            <person name="Kim S."/>
            <person name="Park J."/>
            <person name="Yeom S.I."/>
            <person name="Kim Y.M."/>
            <person name="Seo E."/>
            <person name="Kim K.T."/>
            <person name="Kim M.S."/>
            <person name="Lee J.M."/>
            <person name="Cheong K."/>
            <person name="Shin H.S."/>
            <person name="Kim S.B."/>
            <person name="Han K."/>
            <person name="Lee J."/>
            <person name="Park M."/>
            <person name="Lee H.A."/>
            <person name="Lee H.Y."/>
            <person name="Lee Y."/>
            <person name="Oh S."/>
            <person name="Lee J.H."/>
            <person name="Choi E."/>
            <person name="Choi E."/>
            <person name="Lee S.E."/>
            <person name="Jeon J."/>
            <person name="Kim H."/>
            <person name="Choi G."/>
            <person name="Song H."/>
            <person name="Lee J."/>
            <person name="Lee S.C."/>
            <person name="Kwon J.K."/>
            <person name="Lee H.Y."/>
            <person name="Koo N."/>
            <person name="Hong Y."/>
            <person name="Kim R.W."/>
            <person name="Kang W.H."/>
            <person name="Huh J.H."/>
            <person name="Kang B.C."/>
            <person name="Yang T.J."/>
            <person name="Lee Y.H."/>
            <person name="Bennetzen J.L."/>
            <person name="Choi D."/>
        </authorList>
    </citation>
    <scope>NUCLEOTIDE SEQUENCE [LARGE SCALE GENOMIC DNA]</scope>
    <source>
        <strain evidence="2">cv. CM334</strain>
    </source>
</reference>
<sequence length="262" mass="30751">MDSGDLDCELSNVMISYLTKSRKKVHPMIISNDRCMSLYMLDIGVDVFRSIIRINVVERPFEEPLNLSPPPPWLVDDSADYENKSDHPINIKDDSMDMEYNILDSHAHHGLCMRHLCENLRVNQYYEDYLALFYYAAKAYYLNEFSEIFTKFKDKCPKVAHIFENVVGFEKWSRAYFSGNRYNVMTTNIAKSVNSLLMKKRKYPVSYIFNSISKKFDEKFKERHAHVGNSNKKLGPYVKKILRDNKRENDFLYVTNANGDLD</sequence>